<dbReference type="PANTHER" id="PTHR23520:SF5">
    <property type="entry name" value="TRANSPORTER, PUTATIVE (AFU_ORTHOLOGUE AFUA_3G04000)-RELATED"/>
    <property type="match status" value="1"/>
</dbReference>
<feature type="non-terminal residue" evidence="2">
    <location>
        <position position="84"/>
    </location>
</feature>
<feature type="transmembrane region" description="Helical" evidence="1">
    <location>
        <begin position="16"/>
        <end position="38"/>
    </location>
</feature>
<proteinExistence type="predicted"/>
<keyword evidence="1" id="KW-0812">Transmembrane</keyword>
<evidence type="ECO:0008006" key="4">
    <source>
        <dbReference type="Google" id="ProtNLM"/>
    </source>
</evidence>
<name>A0ABQ7FTM7_DUNSA</name>
<evidence type="ECO:0000313" key="2">
    <source>
        <dbReference type="EMBL" id="KAF5825789.1"/>
    </source>
</evidence>
<dbReference type="InterPro" id="IPR036259">
    <property type="entry name" value="MFS_trans_sf"/>
</dbReference>
<feature type="non-terminal residue" evidence="2">
    <location>
        <position position="1"/>
    </location>
</feature>
<comment type="caution">
    <text evidence="2">The sequence shown here is derived from an EMBL/GenBank/DDBJ whole genome shotgun (WGS) entry which is preliminary data.</text>
</comment>
<keyword evidence="3" id="KW-1185">Reference proteome</keyword>
<keyword evidence="1" id="KW-0472">Membrane</keyword>
<sequence length="84" mass="9081">QTDPHKRTKLFNVYNLMGYLATAFGQVAAGVVADMMTAWTGLERVDAYRIIFLTYGVLALVLALLSGFCLSAACECAAWKGTAE</sequence>
<evidence type="ECO:0000313" key="3">
    <source>
        <dbReference type="Proteomes" id="UP000815325"/>
    </source>
</evidence>
<dbReference type="EMBL" id="MU071992">
    <property type="protein sequence ID" value="KAF5825789.1"/>
    <property type="molecule type" value="Genomic_DNA"/>
</dbReference>
<feature type="transmembrane region" description="Helical" evidence="1">
    <location>
        <begin position="50"/>
        <end position="73"/>
    </location>
</feature>
<dbReference type="Gene3D" id="1.20.1250.20">
    <property type="entry name" value="MFS general substrate transporter like domains"/>
    <property type="match status" value="1"/>
</dbReference>
<organism evidence="2 3">
    <name type="scientific">Dunaliella salina</name>
    <name type="common">Green alga</name>
    <name type="synonym">Protococcus salinus</name>
    <dbReference type="NCBI Taxonomy" id="3046"/>
    <lineage>
        <taxon>Eukaryota</taxon>
        <taxon>Viridiplantae</taxon>
        <taxon>Chlorophyta</taxon>
        <taxon>core chlorophytes</taxon>
        <taxon>Chlorophyceae</taxon>
        <taxon>CS clade</taxon>
        <taxon>Chlamydomonadales</taxon>
        <taxon>Dunaliellaceae</taxon>
        <taxon>Dunaliella</taxon>
    </lineage>
</organism>
<protein>
    <recommendedName>
        <fullName evidence="4">MFS transporter</fullName>
    </recommendedName>
</protein>
<evidence type="ECO:0000256" key="1">
    <source>
        <dbReference type="SAM" id="Phobius"/>
    </source>
</evidence>
<reference evidence="2" key="1">
    <citation type="submission" date="2017-08" db="EMBL/GenBank/DDBJ databases">
        <authorList>
            <person name="Polle J.E."/>
            <person name="Barry K."/>
            <person name="Cushman J."/>
            <person name="Schmutz J."/>
            <person name="Tran D."/>
            <person name="Hathwaick L.T."/>
            <person name="Yim W.C."/>
            <person name="Jenkins J."/>
            <person name="Mckie-Krisberg Z.M."/>
            <person name="Prochnik S."/>
            <person name="Lindquist E."/>
            <person name="Dockter R.B."/>
            <person name="Adam C."/>
            <person name="Molina H."/>
            <person name="Bunkerborg J."/>
            <person name="Jin E."/>
            <person name="Buchheim M."/>
            <person name="Magnuson J."/>
        </authorList>
    </citation>
    <scope>NUCLEOTIDE SEQUENCE</scope>
    <source>
        <strain evidence="2">CCAP 19/18</strain>
    </source>
</reference>
<dbReference type="PANTHER" id="PTHR23520">
    <property type="entry name" value="TRANSPORTER, PUTATIVE (AFU_ORTHOLOGUE AFUA_3G04000)-RELATED"/>
    <property type="match status" value="1"/>
</dbReference>
<accession>A0ABQ7FTM7</accession>
<gene>
    <name evidence="2" type="ORF">DUNSADRAFT_6943</name>
</gene>
<dbReference type="SUPFAM" id="SSF103473">
    <property type="entry name" value="MFS general substrate transporter"/>
    <property type="match status" value="1"/>
</dbReference>
<keyword evidence="1" id="KW-1133">Transmembrane helix</keyword>
<dbReference type="Proteomes" id="UP000815325">
    <property type="component" value="Unassembled WGS sequence"/>
</dbReference>